<dbReference type="InterPro" id="IPR009100">
    <property type="entry name" value="AcylCoA_DH/oxidase_NM_dom_sf"/>
</dbReference>
<dbReference type="SUPFAM" id="SSF47203">
    <property type="entry name" value="Acyl-CoA dehydrogenase C-terminal domain-like"/>
    <property type="match status" value="1"/>
</dbReference>
<organism evidence="2 3">
    <name type="scientific">Marasmius tenuissimus</name>
    <dbReference type="NCBI Taxonomy" id="585030"/>
    <lineage>
        <taxon>Eukaryota</taxon>
        <taxon>Fungi</taxon>
        <taxon>Dikarya</taxon>
        <taxon>Basidiomycota</taxon>
        <taxon>Agaricomycotina</taxon>
        <taxon>Agaricomycetes</taxon>
        <taxon>Agaricomycetidae</taxon>
        <taxon>Agaricales</taxon>
        <taxon>Marasmiineae</taxon>
        <taxon>Marasmiaceae</taxon>
        <taxon>Marasmius</taxon>
    </lineage>
</organism>
<protein>
    <recommendedName>
        <fullName evidence="1">Acyl-CoA oxidase C-alpha1 domain-containing protein</fullName>
    </recommendedName>
</protein>
<dbReference type="InterPro" id="IPR046373">
    <property type="entry name" value="Acyl-CoA_Oxase/DH_mid-dom_sf"/>
</dbReference>
<dbReference type="InterPro" id="IPR036250">
    <property type="entry name" value="AcylCo_DH-like_C"/>
</dbReference>
<dbReference type="EMBL" id="JBBXMP010000097">
    <property type="protein sequence ID" value="KAL0062757.1"/>
    <property type="molecule type" value="Genomic_DNA"/>
</dbReference>
<dbReference type="InterPro" id="IPR012258">
    <property type="entry name" value="Acyl-CoA_oxidase"/>
</dbReference>
<dbReference type="PANTHER" id="PTHR10909:SF382">
    <property type="entry name" value="ACYL-COENZYME A OXIDASE"/>
    <property type="match status" value="1"/>
</dbReference>
<accession>A0ABR2ZQU5</accession>
<reference evidence="2 3" key="1">
    <citation type="submission" date="2024-05" db="EMBL/GenBank/DDBJ databases">
        <title>A draft genome resource for the thread blight pathogen Marasmius tenuissimus strain MS-2.</title>
        <authorList>
            <person name="Yulfo-Soto G.E."/>
            <person name="Baruah I.K."/>
            <person name="Amoako-Attah I."/>
            <person name="Bukari Y."/>
            <person name="Meinhardt L.W."/>
            <person name="Bailey B.A."/>
            <person name="Cohen S.P."/>
        </authorList>
    </citation>
    <scope>NUCLEOTIDE SEQUENCE [LARGE SCALE GENOMIC DNA]</scope>
    <source>
        <strain evidence="2 3">MS-2</strain>
    </source>
</reference>
<gene>
    <name evidence="2" type="ORF">AAF712_010379</name>
</gene>
<dbReference type="SUPFAM" id="SSF56645">
    <property type="entry name" value="Acyl-CoA dehydrogenase NM domain-like"/>
    <property type="match status" value="1"/>
</dbReference>
<feature type="domain" description="Acyl-CoA oxidase C-alpha1" evidence="1">
    <location>
        <begin position="108"/>
        <end position="237"/>
    </location>
</feature>
<dbReference type="InterPro" id="IPR055060">
    <property type="entry name" value="ACOX_C_alpha1"/>
</dbReference>
<proteinExistence type="predicted"/>
<name>A0ABR2ZQU5_9AGAR</name>
<dbReference type="Proteomes" id="UP001437256">
    <property type="component" value="Unassembled WGS sequence"/>
</dbReference>
<dbReference type="Gene3D" id="1.20.140.10">
    <property type="entry name" value="Butyryl-CoA Dehydrogenase, subunit A, domain 3"/>
    <property type="match status" value="1"/>
</dbReference>
<evidence type="ECO:0000259" key="1">
    <source>
        <dbReference type="Pfam" id="PF22924"/>
    </source>
</evidence>
<comment type="caution">
    <text evidence="2">The sequence shown here is derived from an EMBL/GenBank/DDBJ whole genome shotgun (WGS) entry which is preliminary data.</text>
</comment>
<dbReference type="PANTHER" id="PTHR10909">
    <property type="entry name" value="ELECTRON TRANSPORT OXIDOREDUCTASE"/>
    <property type="match status" value="1"/>
</dbReference>
<dbReference type="Pfam" id="PF22924">
    <property type="entry name" value="ACOX_C_alpha1"/>
    <property type="match status" value="1"/>
</dbReference>
<evidence type="ECO:0000313" key="3">
    <source>
        <dbReference type="Proteomes" id="UP001437256"/>
    </source>
</evidence>
<dbReference type="Gene3D" id="2.40.110.10">
    <property type="entry name" value="Butyryl-CoA Dehydrogenase, subunit A, domain 2"/>
    <property type="match status" value="1"/>
</dbReference>
<evidence type="ECO:0000313" key="2">
    <source>
        <dbReference type="EMBL" id="KAL0062757.1"/>
    </source>
</evidence>
<sequence length="409" mass="44704">MPPTSPCGTPTLAVVFAQLLVKGTDRGIRPFVVHLNDGFSMNDNVFCKILPPRGGSRPVKHALTYFNRVRLPPIALLGTAEGDDSRAIFFKSINRVVSGSLSMGAFGVTAMRVASYIAANYSLRRKISGGPNNLQRAIITFSTQYIPILTAIAQSLVLDQFSEAARKLFVRSEGDFPTQHFVAAVFKATVMRFAIPTPMVLGDRCGAQGLFEANKLSALHADLRGSAIAEGDTLALSIRFSMETILGRVSLPEAQDPESLLHQREASLLIELRKFVATAPSHRDPTVERAVLPQCQPLLESIGHRMAYEAAVASGLDKRLIDLFVASVMKLDPAWFSENAGISRAQQLKLEQQHAWELLPDIKDLVDALEVKGYVNAPIVSDESWETFVKSLETVGQQNSGIIQVRSHL</sequence>
<keyword evidence="3" id="KW-1185">Reference proteome</keyword>